<dbReference type="InterPro" id="IPR005119">
    <property type="entry name" value="LysR_subst-bd"/>
</dbReference>
<sequence length="325" mass="35753">MSSIDHFNLWSFDLNLLVAFDALMRECSVTNAAARLKIQQSAMSHNLGTLRMLLDDELFIRVGHVMKPTPRAIALSASIAGILEQAQQTITSRDTFRPETAQRTFSLGFSSEMEVLLMPCLTTHVQRCAPGIRLLARPAQPDEVHRLLDDGAIDVGIGCFGDGVERHRRALLFEQSLMCCFNPDLLDLPVPIGRELYLAQRHALVSQNASIRGCLEEALRAAGVELDMTMAAPEFLTVLATVMYAPVVATLPSRIIRRYAPLMGLVSSPIPLDLSVAPISMVWATHSDRDPASAWLREQVQPLLAKLDEGRPSDDPAVREAAFST</sequence>
<dbReference type="AlphaFoldDB" id="A0A0J5WYU7"/>
<accession>A0A0J5WYU7</accession>
<dbReference type="GO" id="GO:0003677">
    <property type="term" value="F:DNA binding"/>
    <property type="evidence" value="ECO:0007669"/>
    <property type="project" value="UniProtKB-KW"/>
</dbReference>
<protein>
    <submittedName>
        <fullName evidence="6">LysR family transcriptional regulator</fullName>
    </submittedName>
</protein>
<dbReference type="RefSeq" id="WP_048246400.1">
    <property type="nucleotide sequence ID" value="NZ_LDWR01000024.1"/>
</dbReference>
<dbReference type="PATRIC" id="fig|292.27.peg.2913"/>
<keyword evidence="2" id="KW-0805">Transcription regulation</keyword>
<dbReference type="Gene3D" id="1.10.10.10">
    <property type="entry name" value="Winged helix-like DNA-binding domain superfamily/Winged helix DNA-binding domain"/>
    <property type="match status" value="1"/>
</dbReference>
<dbReference type="Pfam" id="PF03466">
    <property type="entry name" value="LysR_substrate"/>
    <property type="match status" value="1"/>
</dbReference>
<dbReference type="GO" id="GO:0003700">
    <property type="term" value="F:DNA-binding transcription factor activity"/>
    <property type="evidence" value="ECO:0007669"/>
    <property type="project" value="InterPro"/>
</dbReference>
<gene>
    <name evidence="6" type="ORF">VL15_14915</name>
</gene>
<organism evidence="6 7">
    <name type="scientific">Burkholderia cepacia</name>
    <name type="common">Pseudomonas cepacia</name>
    <dbReference type="NCBI Taxonomy" id="292"/>
    <lineage>
        <taxon>Bacteria</taxon>
        <taxon>Pseudomonadati</taxon>
        <taxon>Pseudomonadota</taxon>
        <taxon>Betaproteobacteria</taxon>
        <taxon>Burkholderiales</taxon>
        <taxon>Burkholderiaceae</taxon>
        <taxon>Burkholderia</taxon>
        <taxon>Burkholderia cepacia complex</taxon>
    </lineage>
</organism>
<dbReference type="PANTHER" id="PTHR30118:SF15">
    <property type="entry name" value="TRANSCRIPTIONAL REGULATORY PROTEIN"/>
    <property type="match status" value="1"/>
</dbReference>
<evidence type="ECO:0000313" key="6">
    <source>
        <dbReference type="EMBL" id="KML57018.1"/>
    </source>
</evidence>
<feature type="domain" description="HTH lysR-type" evidence="5">
    <location>
        <begin position="12"/>
        <end position="69"/>
    </location>
</feature>
<dbReference type="PANTHER" id="PTHR30118">
    <property type="entry name" value="HTH-TYPE TRANSCRIPTIONAL REGULATOR LEUO-RELATED"/>
    <property type="match status" value="1"/>
</dbReference>
<comment type="caution">
    <text evidence="6">The sequence shown here is derived from an EMBL/GenBank/DDBJ whole genome shotgun (WGS) entry which is preliminary data.</text>
</comment>
<dbReference type="EMBL" id="LDWR01000024">
    <property type="protein sequence ID" value="KML57018.1"/>
    <property type="molecule type" value="Genomic_DNA"/>
</dbReference>
<evidence type="ECO:0000256" key="1">
    <source>
        <dbReference type="ARBA" id="ARBA00009437"/>
    </source>
</evidence>
<evidence type="ECO:0000259" key="5">
    <source>
        <dbReference type="PROSITE" id="PS50931"/>
    </source>
</evidence>
<name>A0A0J5WYU7_BURCE</name>
<dbReference type="InterPro" id="IPR036388">
    <property type="entry name" value="WH-like_DNA-bd_sf"/>
</dbReference>
<dbReference type="Proteomes" id="UP000036338">
    <property type="component" value="Unassembled WGS sequence"/>
</dbReference>
<reference evidence="6 7" key="1">
    <citation type="submission" date="2015-05" db="EMBL/GenBank/DDBJ databases">
        <title>Draft genome of Burkholderia cepacia LK29.</title>
        <authorList>
            <person name="Chan X.Y."/>
        </authorList>
    </citation>
    <scope>NUCLEOTIDE SEQUENCE [LARGE SCALE GENOMIC DNA]</scope>
    <source>
        <strain evidence="6 7">LK29</strain>
    </source>
</reference>
<dbReference type="SUPFAM" id="SSF53850">
    <property type="entry name" value="Periplasmic binding protein-like II"/>
    <property type="match status" value="1"/>
</dbReference>
<dbReference type="InterPro" id="IPR036390">
    <property type="entry name" value="WH_DNA-bd_sf"/>
</dbReference>
<keyword evidence="4" id="KW-0804">Transcription</keyword>
<dbReference type="PROSITE" id="PS50931">
    <property type="entry name" value="HTH_LYSR"/>
    <property type="match status" value="1"/>
</dbReference>
<comment type="similarity">
    <text evidence="1">Belongs to the LysR transcriptional regulatory family.</text>
</comment>
<dbReference type="InterPro" id="IPR000847">
    <property type="entry name" value="LysR_HTH_N"/>
</dbReference>
<evidence type="ECO:0000256" key="2">
    <source>
        <dbReference type="ARBA" id="ARBA00023015"/>
    </source>
</evidence>
<dbReference type="Pfam" id="PF00126">
    <property type="entry name" value="HTH_1"/>
    <property type="match status" value="1"/>
</dbReference>
<dbReference type="InterPro" id="IPR050389">
    <property type="entry name" value="LysR-type_TF"/>
</dbReference>
<keyword evidence="3" id="KW-0238">DNA-binding</keyword>
<proteinExistence type="inferred from homology"/>
<dbReference type="Gene3D" id="3.40.190.10">
    <property type="entry name" value="Periplasmic binding protein-like II"/>
    <property type="match status" value="2"/>
</dbReference>
<dbReference type="SUPFAM" id="SSF46785">
    <property type="entry name" value="Winged helix' DNA-binding domain"/>
    <property type="match status" value="1"/>
</dbReference>
<evidence type="ECO:0000256" key="3">
    <source>
        <dbReference type="ARBA" id="ARBA00023125"/>
    </source>
</evidence>
<evidence type="ECO:0000256" key="4">
    <source>
        <dbReference type="ARBA" id="ARBA00023163"/>
    </source>
</evidence>
<evidence type="ECO:0000313" key="7">
    <source>
        <dbReference type="Proteomes" id="UP000036338"/>
    </source>
</evidence>